<dbReference type="Pfam" id="PF11906">
    <property type="entry name" value="DUF3426"/>
    <property type="match status" value="1"/>
</dbReference>
<protein>
    <submittedName>
        <fullName evidence="4">Zinc-ribbon and DUF3426 domain-containing protein</fullName>
    </submittedName>
</protein>
<sequence length="352" mass="37840">MSLATRCTACGTIFRVVQDQLRVSEGWVRCGRCAEVFDAREQLFDIDREAPPPWPEQEVDLEPQAGPAVISLGPEPEPEPEPSHDDDQWQAVEPAQIPGEEPEPAAPVEAQAFDARPEPQWFDEARSDAPPRPIEPPSERMEPPAIAAELGPDVVLAPRLAEMKPMPELGSASGPDAAIGSTPMPDFMRPARKRAGPVERIALGLLSLLLLLLLGGQIALHFHDALAALYPPARPALQAVCKLAGCELRPWRRIEALSVENSALNQAGAGNQFQLTVSLRNKSAVEVALPWVELNLTDAAGAVVLRRMLAPSDFANSAGSISLAGGAERSLQLLLSSGNQRVSGYSVEIFHP</sequence>
<evidence type="ECO:0000256" key="1">
    <source>
        <dbReference type="SAM" id="MobiDB-lite"/>
    </source>
</evidence>
<organism evidence="4 5">
    <name type="scientific">Roseateles violae</name>
    <dbReference type="NCBI Taxonomy" id="3058042"/>
    <lineage>
        <taxon>Bacteria</taxon>
        <taxon>Pseudomonadati</taxon>
        <taxon>Pseudomonadota</taxon>
        <taxon>Betaproteobacteria</taxon>
        <taxon>Burkholderiales</taxon>
        <taxon>Sphaerotilaceae</taxon>
        <taxon>Roseateles</taxon>
    </lineage>
</organism>
<dbReference type="Proteomes" id="UP001228044">
    <property type="component" value="Unassembled WGS sequence"/>
</dbReference>
<feature type="transmembrane region" description="Helical" evidence="2">
    <location>
        <begin position="201"/>
        <end position="222"/>
    </location>
</feature>
<dbReference type="InterPro" id="IPR021834">
    <property type="entry name" value="DUF3426"/>
</dbReference>
<comment type="caution">
    <text evidence="4">The sequence shown here is derived from an EMBL/GenBank/DDBJ whole genome shotgun (WGS) entry which is preliminary data.</text>
</comment>
<keyword evidence="2" id="KW-0472">Membrane</keyword>
<reference evidence="4 5" key="1">
    <citation type="submission" date="2023-06" db="EMBL/GenBank/DDBJ databases">
        <title>Pelomonas sp. PFR6 16S ribosomal RNA gene Genome sequencing and assembly.</title>
        <authorList>
            <person name="Woo H."/>
        </authorList>
    </citation>
    <scope>NUCLEOTIDE SEQUENCE [LARGE SCALE GENOMIC DNA]</scope>
    <source>
        <strain evidence="4 5">PFR6</strain>
    </source>
</reference>
<evidence type="ECO:0000313" key="5">
    <source>
        <dbReference type="Proteomes" id="UP001228044"/>
    </source>
</evidence>
<evidence type="ECO:0000259" key="3">
    <source>
        <dbReference type="Pfam" id="PF13719"/>
    </source>
</evidence>
<evidence type="ECO:0000256" key="2">
    <source>
        <dbReference type="SAM" id="Phobius"/>
    </source>
</evidence>
<evidence type="ECO:0000313" key="4">
    <source>
        <dbReference type="EMBL" id="MDN3921053.1"/>
    </source>
</evidence>
<dbReference type="EMBL" id="JAUHHC010000003">
    <property type="protein sequence ID" value="MDN3921053.1"/>
    <property type="molecule type" value="Genomic_DNA"/>
</dbReference>
<dbReference type="RefSeq" id="WP_290359366.1">
    <property type="nucleotide sequence ID" value="NZ_JAUHHC010000003.1"/>
</dbReference>
<feature type="domain" description="Zinc finger/thioredoxin putative" evidence="3">
    <location>
        <begin position="3"/>
        <end position="39"/>
    </location>
</feature>
<dbReference type="Pfam" id="PF13719">
    <property type="entry name" value="Zn_ribbon_5"/>
    <property type="match status" value="1"/>
</dbReference>
<name>A0ABT8DSJ6_9BURK</name>
<keyword evidence="5" id="KW-1185">Reference proteome</keyword>
<accession>A0ABT8DSJ6</accession>
<dbReference type="NCBIfam" id="TIGR02098">
    <property type="entry name" value="MJ0042_CXXC"/>
    <property type="match status" value="1"/>
</dbReference>
<keyword evidence="2" id="KW-0812">Transmembrane</keyword>
<dbReference type="InterPro" id="IPR011723">
    <property type="entry name" value="Znf/thioredoxin_put"/>
</dbReference>
<proteinExistence type="predicted"/>
<feature type="region of interest" description="Disordered" evidence="1">
    <location>
        <begin position="48"/>
        <end position="89"/>
    </location>
</feature>
<gene>
    <name evidence="4" type="ORF">QWJ38_12240</name>
</gene>
<keyword evidence="2" id="KW-1133">Transmembrane helix</keyword>